<dbReference type="AlphaFoldDB" id="A0A7C3ML28"/>
<comment type="caution">
    <text evidence="8">The sequence shown here is derived from an EMBL/GenBank/DDBJ whole genome shotgun (WGS) entry which is preliminary data.</text>
</comment>
<proteinExistence type="inferred from homology"/>
<dbReference type="PANTHER" id="PTHR33284:SF1">
    <property type="entry name" value="RIBOSOMAL PROTEIN L25_GLN-TRNA SYNTHETASE, ANTI-CODON-BINDING DOMAIN-CONTAINING PROTEIN"/>
    <property type="match status" value="1"/>
</dbReference>
<evidence type="ECO:0000259" key="7">
    <source>
        <dbReference type="Pfam" id="PF14693"/>
    </source>
</evidence>
<evidence type="ECO:0000256" key="4">
    <source>
        <dbReference type="ARBA" id="ARBA00023274"/>
    </source>
</evidence>
<protein>
    <recommendedName>
        <fullName evidence="5">Large ribosomal subunit protein bL25</fullName>
    </recommendedName>
    <alternativeName>
        <fullName evidence="5">General stress protein CTC</fullName>
    </alternativeName>
</protein>
<dbReference type="InterPro" id="IPR029751">
    <property type="entry name" value="Ribosomal_L25_dom"/>
</dbReference>
<dbReference type="HAMAP" id="MF_01334">
    <property type="entry name" value="Ribosomal_bL25_CTC"/>
    <property type="match status" value="1"/>
</dbReference>
<dbReference type="Pfam" id="PF01386">
    <property type="entry name" value="Ribosomal_L25p"/>
    <property type="match status" value="1"/>
</dbReference>
<accession>A0A7C3ML28</accession>
<evidence type="ECO:0000256" key="2">
    <source>
        <dbReference type="ARBA" id="ARBA00022884"/>
    </source>
</evidence>
<comment type="function">
    <text evidence="5">This is one of the proteins that binds to the 5S RNA in the ribosome where it forms part of the central protuberance.</text>
</comment>
<dbReference type="InterPro" id="IPR020056">
    <property type="entry name" value="Rbsml_bL25/Gln-tRNA_synth_N"/>
</dbReference>
<comment type="subunit">
    <text evidence="5">Part of the 50S ribosomal subunit; part of the 5S rRNA/L5/L18/L25 subcomplex. Contacts the 5S rRNA. Binds to the 5S rRNA independently of L5 and L18.</text>
</comment>
<dbReference type="NCBIfam" id="TIGR00731">
    <property type="entry name" value="bL25_bact_ctc"/>
    <property type="match status" value="1"/>
</dbReference>
<dbReference type="InterPro" id="IPR011035">
    <property type="entry name" value="Ribosomal_bL25/Gln-tRNA_synth"/>
</dbReference>
<dbReference type="SUPFAM" id="SSF50715">
    <property type="entry name" value="Ribosomal protein L25-like"/>
    <property type="match status" value="1"/>
</dbReference>
<dbReference type="GO" id="GO:0008097">
    <property type="term" value="F:5S rRNA binding"/>
    <property type="evidence" value="ECO:0007669"/>
    <property type="project" value="InterPro"/>
</dbReference>
<dbReference type="GO" id="GO:0022625">
    <property type="term" value="C:cytosolic large ribosomal subunit"/>
    <property type="evidence" value="ECO:0007669"/>
    <property type="project" value="TreeGrafter"/>
</dbReference>
<evidence type="ECO:0000313" key="8">
    <source>
        <dbReference type="EMBL" id="HFX14247.1"/>
    </source>
</evidence>
<keyword evidence="3 5" id="KW-0689">Ribosomal protein</keyword>
<dbReference type="InterPro" id="IPR020930">
    <property type="entry name" value="Ribosomal_uL5_bac-type"/>
</dbReference>
<dbReference type="Pfam" id="PF14693">
    <property type="entry name" value="Ribosomal_TL5_C"/>
    <property type="match status" value="1"/>
</dbReference>
<feature type="domain" description="Large ribosomal subunit protein bL25 L25" evidence="6">
    <location>
        <begin position="6"/>
        <end position="99"/>
    </location>
</feature>
<dbReference type="Gene3D" id="2.170.120.20">
    <property type="entry name" value="Ribosomal protein L25, beta domain"/>
    <property type="match status" value="1"/>
</dbReference>
<feature type="domain" description="Large ribosomal subunit protein bL25 beta" evidence="7">
    <location>
        <begin position="108"/>
        <end position="190"/>
    </location>
</feature>
<sequence length="205" mass="22926">MDVVEIKVKKREKLGKESAKKYRRMGLVPGVMYGVHLKENVHILIERKALWDLIKRGHSKEQHILKIIVEDGNNSVTETALLQDIQIDPLTDEPIHVDFHAVTLEEVVDVYVPVVLKGEPKGVKQGGLLQHGVEEILVRALPLDIPTNIEVDISDLDIGDAITVRDLNIPDKIKVLTPLDDVIVAIVTPQRYTEETTVSEETEGS</sequence>
<dbReference type="CDD" id="cd00495">
    <property type="entry name" value="Ribosomal_L25_TL5_CTC"/>
    <property type="match status" value="1"/>
</dbReference>
<evidence type="ECO:0000256" key="3">
    <source>
        <dbReference type="ARBA" id="ARBA00022980"/>
    </source>
</evidence>
<dbReference type="EMBL" id="DTIN01000040">
    <property type="protein sequence ID" value="HFX14247.1"/>
    <property type="molecule type" value="Genomic_DNA"/>
</dbReference>
<reference evidence="8" key="1">
    <citation type="journal article" date="2020" name="mSystems">
        <title>Genome- and Community-Level Interaction Insights into Carbon Utilization and Element Cycling Functions of Hydrothermarchaeota in Hydrothermal Sediment.</title>
        <authorList>
            <person name="Zhou Z."/>
            <person name="Liu Y."/>
            <person name="Xu W."/>
            <person name="Pan J."/>
            <person name="Luo Z.H."/>
            <person name="Li M."/>
        </authorList>
    </citation>
    <scope>NUCLEOTIDE SEQUENCE [LARGE SCALE GENOMIC DNA]</scope>
    <source>
        <strain evidence="8">SpSt-81</strain>
    </source>
</reference>
<dbReference type="GO" id="GO:0003735">
    <property type="term" value="F:structural constituent of ribosome"/>
    <property type="evidence" value="ECO:0007669"/>
    <property type="project" value="InterPro"/>
</dbReference>
<dbReference type="Gene3D" id="2.40.240.10">
    <property type="entry name" value="Ribosomal Protein L25, Chain P"/>
    <property type="match status" value="1"/>
</dbReference>
<dbReference type="InterPro" id="IPR037121">
    <property type="entry name" value="Ribosomal_bL25_C"/>
</dbReference>
<name>A0A7C3ML28_DICTH</name>
<dbReference type="PANTHER" id="PTHR33284">
    <property type="entry name" value="RIBOSOMAL PROTEIN L25/GLN-TRNA SYNTHETASE, ANTI-CODON-BINDING DOMAIN-CONTAINING PROTEIN"/>
    <property type="match status" value="1"/>
</dbReference>
<keyword evidence="2 5" id="KW-0694">RNA-binding</keyword>
<keyword evidence="1 5" id="KW-0699">rRNA-binding</keyword>
<comment type="similarity">
    <text evidence="5">Belongs to the bacterial ribosomal protein bL25 family. CTC subfamily.</text>
</comment>
<organism evidence="8">
    <name type="scientific">Dictyoglomus thermophilum</name>
    <dbReference type="NCBI Taxonomy" id="14"/>
    <lineage>
        <taxon>Bacteria</taxon>
        <taxon>Pseudomonadati</taxon>
        <taxon>Dictyoglomota</taxon>
        <taxon>Dictyoglomia</taxon>
        <taxon>Dictyoglomales</taxon>
        <taxon>Dictyoglomaceae</taxon>
        <taxon>Dictyoglomus</taxon>
    </lineage>
</organism>
<dbReference type="InterPro" id="IPR001021">
    <property type="entry name" value="Ribosomal_bL25_long"/>
</dbReference>
<gene>
    <name evidence="5" type="primary">rplY</name>
    <name evidence="5" type="synonym">ctc</name>
    <name evidence="8" type="ORF">ENW00_08945</name>
</gene>
<keyword evidence="4 5" id="KW-0687">Ribonucleoprotein</keyword>
<evidence type="ECO:0000259" key="6">
    <source>
        <dbReference type="Pfam" id="PF01386"/>
    </source>
</evidence>
<evidence type="ECO:0000256" key="5">
    <source>
        <dbReference type="HAMAP-Rule" id="MF_01334"/>
    </source>
</evidence>
<dbReference type="InterPro" id="IPR020057">
    <property type="entry name" value="Ribosomal_bL25_b-dom"/>
</dbReference>
<evidence type="ECO:0000256" key="1">
    <source>
        <dbReference type="ARBA" id="ARBA00022730"/>
    </source>
</evidence>
<dbReference type="NCBIfam" id="NF004139">
    <property type="entry name" value="PRK05618.4-2"/>
    <property type="match status" value="1"/>
</dbReference>
<dbReference type="GO" id="GO:0006412">
    <property type="term" value="P:translation"/>
    <property type="evidence" value="ECO:0007669"/>
    <property type="project" value="UniProtKB-UniRule"/>
</dbReference>